<evidence type="ECO:0000259" key="7">
    <source>
        <dbReference type="PROSITE" id="PS50885"/>
    </source>
</evidence>
<evidence type="ECO:0000256" key="1">
    <source>
        <dbReference type="ARBA" id="ARBA00004370"/>
    </source>
</evidence>
<dbReference type="GO" id="GO:0005886">
    <property type="term" value="C:plasma membrane"/>
    <property type="evidence" value="ECO:0007669"/>
    <property type="project" value="TreeGrafter"/>
</dbReference>
<dbReference type="SMART" id="SM00086">
    <property type="entry name" value="PAC"/>
    <property type="match status" value="1"/>
</dbReference>
<feature type="domain" description="Methyl-accepting transducer" evidence="5">
    <location>
        <begin position="266"/>
        <end position="495"/>
    </location>
</feature>
<dbReference type="NCBIfam" id="TIGR00229">
    <property type="entry name" value="sensory_box"/>
    <property type="match status" value="1"/>
</dbReference>
<dbReference type="InterPro" id="IPR004090">
    <property type="entry name" value="Chemotax_Me-accpt_rcpt"/>
</dbReference>
<dbReference type="SMART" id="SM00283">
    <property type="entry name" value="MA"/>
    <property type="match status" value="1"/>
</dbReference>
<protein>
    <submittedName>
        <fullName evidence="8">PAS domain-containing protein</fullName>
    </submittedName>
</protein>
<dbReference type="SUPFAM" id="SSF58104">
    <property type="entry name" value="Methyl-accepting chemotaxis protein (MCP) signaling domain"/>
    <property type="match status" value="1"/>
</dbReference>
<dbReference type="EMBL" id="JAEDAL010000001">
    <property type="protein sequence ID" value="MBH9552037.1"/>
    <property type="molecule type" value="Genomic_DNA"/>
</dbReference>
<accession>A0A931ISR9</accession>
<feature type="domain" description="PAS" evidence="6">
    <location>
        <begin position="20"/>
        <end position="75"/>
    </location>
</feature>
<dbReference type="PROSITE" id="PS50885">
    <property type="entry name" value="HAMP"/>
    <property type="match status" value="1"/>
</dbReference>
<sequence>MPPHSVTGREAPYPRGHTLVSVTNPEGRITYANAAFVQLSGHARNDLIGQTHAVLRHPDMPSQAFADLWHTLKSGKPWSGIVKNRRANGDHVWIRLNATPMREGERITGYLAVATEPSRESVQHAEPLYAQMRQGVGHLALVDGEILRTDALGRLGRLLRPGPVGRLLALQSLAFFPALSAAQTWGVLAWPTAVALLGGLGISTWLLQRRLLGPIAQVARDADRIAAGDLSYKVAVSADSPAFEIQLALRRVSANVRAVVMDTRAGIDQVQQAAQEIASGNLDLSARTESQAGSLAQTTASVEHIQARVHETATTAEAGAQRADQTALLAERSDHAVHAVVESVAQINQTSKRIADIIQVVEGVAFQTNILALNAAVEAARAGEAGRGFAVVAAEVRALAQRTTAAAREIRSHINASVECVEAGTSRTQDARDRMEEVLSAVRALKALLGDIRTAALEQEGGIGQIHSAVAQLDGITQQNTAMVEEIAASAQALQSQVDEVSGSLRLFRL</sequence>
<organism evidence="8 9">
    <name type="scientific">Inhella gelatinilytica</name>
    <dbReference type="NCBI Taxonomy" id="2795030"/>
    <lineage>
        <taxon>Bacteria</taxon>
        <taxon>Pseudomonadati</taxon>
        <taxon>Pseudomonadota</taxon>
        <taxon>Betaproteobacteria</taxon>
        <taxon>Burkholderiales</taxon>
        <taxon>Sphaerotilaceae</taxon>
        <taxon>Inhella</taxon>
    </lineage>
</organism>
<comment type="subcellular location">
    <subcellularLocation>
        <location evidence="1">Membrane</location>
    </subcellularLocation>
</comment>
<evidence type="ECO:0000313" key="9">
    <source>
        <dbReference type="Proteomes" id="UP000620139"/>
    </source>
</evidence>
<reference evidence="8" key="1">
    <citation type="submission" date="2020-12" db="EMBL/GenBank/DDBJ databases">
        <title>The genome sequence of Inhella sp. 4Y17.</title>
        <authorList>
            <person name="Liu Y."/>
        </authorList>
    </citation>
    <scope>NUCLEOTIDE SEQUENCE</scope>
    <source>
        <strain evidence="8">4Y10</strain>
    </source>
</reference>
<name>A0A931ISR9_9BURK</name>
<evidence type="ECO:0000313" key="8">
    <source>
        <dbReference type="EMBL" id="MBH9552037.1"/>
    </source>
</evidence>
<evidence type="ECO:0000259" key="6">
    <source>
        <dbReference type="PROSITE" id="PS50112"/>
    </source>
</evidence>
<dbReference type="Proteomes" id="UP000620139">
    <property type="component" value="Unassembled WGS sequence"/>
</dbReference>
<dbReference type="CDD" id="cd00130">
    <property type="entry name" value="PAS"/>
    <property type="match status" value="1"/>
</dbReference>
<dbReference type="PANTHER" id="PTHR43531">
    <property type="entry name" value="PROTEIN ICFG"/>
    <property type="match status" value="1"/>
</dbReference>
<dbReference type="AlphaFoldDB" id="A0A931ISR9"/>
<keyword evidence="9" id="KW-1185">Reference proteome</keyword>
<dbReference type="RefSeq" id="WP_198099621.1">
    <property type="nucleotide sequence ID" value="NZ_JAEDAL010000001.1"/>
</dbReference>
<dbReference type="Pfam" id="PF00015">
    <property type="entry name" value="MCPsignal"/>
    <property type="match status" value="1"/>
</dbReference>
<evidence type="ECO:0000256" key="2">
    <source>
        <dbReference type="ARBA" id="ARBA00022481"/>
    </source>
</evidence>
<comment type="caution">
    <text evidence="8">The sequence shown here is derived from an EMBL/GenBank/DDBJ whole genome shotgun (WGS) entry which is preliminary data.</text>
</comment>
<dbReference type="InterPro" id="IPR013655">
    <property type="entry name" value="PAS_fold_3"/>
</dbReference>
<comment type="similarity">
    <text evidence="3">Belongs to the methyl-accepting chemotaxis (MCP) protein family.</text>
</comment>
<proteinExistence type="inferred from homology"/>
<feature type="domain" description="HAMP" evidence="7">
    <location>
        <begin position="209"/>
        <end position="261"/>
    </location>
</feature>
<dbReference type="PROSITE" id="PS50112">
    <property type="entry name" value="PAS"/>
    <property type="match status" value="1"/>
</dbReference>
<dbReference type="SUPFAM" id="SSF55785">
    <property type="entry name" value="PYP-like sensor domain (PAS domain)"/>
    <property type="match status" value="1"/>
</dbReference>
<evidence type="ECO:0000256" key="3">
    <source>
        <dbReference type="ARBA" id="ARBA00029447"/>
    </source>
</evidence>
<dbReference type="InterPro" id="IPR003660">
    <property type="entry name" value="HAMP_dom"/>
</dbReference>
<dbReference type="InterPro" id="IPR001610">
    <property type="entry name" value="PAC"/>
</dbReference>
<evidence type="ECO:0000256" key="4">
    <source>
        <dbReference type="PROSITE-ProRule" id="PRU00284"/>
    </source>
</evidence>
<dbReference type="InterPro" id="IPR000014">
    <property type="entry name" value="PAS"/>
</dbReference>
<keyword evidence="2" id="KW-0488">Methylation</keyword>
<dbReference type="InterPro" id="IPR035965">
    <property type="entry name" value="PAS-like_dom_sf"/>
</dbReference>
<dbReference type="PANTHER" id="PTHR43531:SF14">
    <property type="entry name" value="METHYL-ACCEPTING CHEMOTAXIS PROTEIN I-RELATED"/>
    <property type="match status" value="1"/>
</dbReference>
<gene>
    <name evidence="8" type="ORF">I7X43_04155</name>
</gene>
<dbReference type="Pfam" id="PF00672">
    <property type="entry name" value="HAMP"/>
    <property type="match status" value="1"/>
</dbReference>
<dbReference type="InterPro" id="IPR004089">
    <property type="entry name" value="MCPsignal_dom"/>
</dbReference>
<dbReference type="InterPro" id="IPR051310">
    <property type="entry name" value="MCP_chemotaxis"/>
</dbReference>
<keyword evidence="4" id="KW-0807">Transducer</keyword>
<dbReference type="FunFam" id="1.10.287.950:FF:000001">
    <property type="entry name" value="Methyl-accepting chemotaxis sensory transducer"/>
    <property type="match status" value="1"/>
</dbReference>
<evidence type="ECO:0000259" key="5">
    <source>
        <dbReference type="PROSITE" id="PS50111"/>
    </source>
</evidence>
<dbReference type="Gene3D" id="1.10.287.950">
    <property type="entry name" value="Methyl-accepting chemotaxis protein"/>
    <property type="match status" value="1"/>
</dbReference>
<dbReference type="GO" id="GO:0004888">
    <property type="term" value="F:transmembrane signaling receptor activity"/>
    <property type="evidence" value="ECO:0007669"/>
    <property type="project" value="InterPro"/>
</dbReference>
<dbReference type="CDD" id="cd11386">
    <property type="entry name" value="MCP_signal"/>
    <property type="match status" value="1"/>
</dbReference>
<dbReference type="GO" id="GO:0006935">
    <property type="term" value="P:chemotaxis"/>
    <property type="evidence" value="ECO:0007669"/>
    <property type="project" value="InterPro"/>
</dbReference>
<dbReference type="Pfam" id="PF08447">
    <property type="entry name" value="PAS_3"/>
    <property type="match status" value="1"/>
</dbReference>
<dbReference type="SMART" id="SM00304">
    <property type="entry name" value="HAMP"/>
    <property type="match status" value="2"/>
</dbReference>
<dbReference type="PROSITE" id="PS50111">
    <property type="entry name" value="CHEMOTAXIS_TRANSDUC_2"/>
    <property type="match status" value="1"/>
</dbReference>
<dbReference type="PRINTS" id="PR00260">
    <property type="entry name" value="CHEMTRNSDUCR"/>
</dbReference>
<dbReference type="Gene3D" id="3.30.450.20">
    <property type="entry name" value="PAS domain"/>
    <property type="match status" value="1"/>
</dbReference>
<dbReference type="GO" id="GO:0007165">
    <property type="term" value="P:signal transduction"/>
    <property type="evidence" value="ECO:0007669"/>
    <property type="project" value="UniProtKB-KW"/>
</dbReference>